<organism evidence="2 3">
    <name type="scientific">Corynebacterium comes</name>
    <dbReference type="NCBI Taxonomy" id="2675218"/>
    <lineage>
        <taxon>Bacteria</taxon>
        <taxon>Bacillati</taxon>
        <taxon>Actinomycetota</taxon>
        <taxon>Actinomycetes</taxon>
        <taxon>Mycobacteriales</taxon>
        <taxon>Corynebacteriaceae</taxon>
        <taxon>Corynebacterium</taxon>
    </lineage>
</organism>
<keyword evidence="2" id="KW-0378">Hydrolase</keyword>
<keyword evidence="3" id="KW-1185">Reference proteome</keyword>
<dbReference type="EC" id="3.5.1.103" evidence="2"/>
<protein>
    <submittedName>
        <fullName evidence="2">1D-myo-inositol 2-acetamido-2-deoxy-alpha-D-glucopyranoside deacetylase</fullName>
        <ecNumber evidence="2">3.5.1.103</ecNumber>
    </submittedName>
</protein>
<dbReference type="KEGG" id="ccoe:CETAM_04685"/>
<dbReference type="GO" id="GO:0035595">
    <property type="term" value="F:N-acetylglucosaminylinositol deacetylase activity"/>
    <property type="evidence" value="ECO:0007669"/>
    <property type="project" value="UniProtKB-EC"/>
</dbReference>
<name>A0A6B8WBI5_9CORY</name>
<reference evidence="2 3" key="1">
    <citation type="journal article" date="2021" name="Int. J. Syst. Evol. Microbiol.">
        <title>Classification of three corynebacterial strains isolated from a small paddock in North Rhine-Westphalia: proposal of &lt;i&gt;Corynebacterium kalinowskii&lt;/i&gt; sp. nov., &lt;i&gt;Corynebacterium comes&lt;/i&gt; sp. nov. and &lt;i&gt;Corynebacterium occultum&lt;/i&gt; sp. nov.</title>
        <authorList>
            <person name="Schaffert L."/>
            <person name="Ruwe M."/>
            <person name="Milse J."/>
            <person name="Hanuschka K."/>
            <person name="Ortseifen V."/>
            <person name="Droste J."/>
            <person name="Brandt D."/>
            <person name="Schl L."/>
            <person name="Kutter Y."/>
            <person name="Vinke S."/>
            <person name="Vieh P."/>
            <person name="Jacob L."/>
            <person name="L N.C."/>
            <person name="Schulte-Berndt E."/>
            <person name="Hain C."/>
            <person name="Linder M."/>
            <person name="Schmidt P."/>
            <person name="Wollenschl L."/>
            <person name="Luttermann T."/>
            <person name="Thieme E."/>
            <person name="Hassa J."/>
            <person name="Haak M."/>
            <person name="Wittchen M."/>
            <person name="Mentz A."/>
            <person name="Persicke M."/>
            <person name="Busche T."/>
            <person name="R C."/>
        </authorList>
    </citation>
    <scope>NUCLEOTIDE SEQUENCE [LARGE SCALE GENOMIC DNA]</scope>
    <source>
        <strain evidence="2 3">2019</strain>
    </source>
</reference>
<dbReference type="Pfam" id="PF02585">
    <property type="entry name" value="PIG-L"/>
    <property type="match status" value="1"/>
</dbReference>
<gene>
    <name evidence="2" type="primary">mshB1</name>
    <name evidence="2" type="ORF">CETAM_04685</name>
</gene>
<accession>A0A6B8WBI5</accession>
<dbReference type="RefSeq" id="WP_156227425.1">
    <property type="nucleotide sequence ID" value="NZ_CP046453.1"/>
</dbReference>
<keyword evidence="1" id="KW-0862">Zinc</keyword>
<dbReference type="EMBL" id="CP046453">
    <property type="protein sequence ID" value="QGU04208.1"/>
    <property type="molecule type" value="Genomic_DNA"/>
</dbReference>
<dbReference type="AlphaFoldDB" id="A0A6B8WBI5"/>
<dbReference type="PANTHER" id="PTHR12993">
    <property type="entry name" value="N-ACETYLGLUCOSAMINYL-PHOSPHATIDYLINOSITOL DE-N-ACETYLASE-RELATED"/>
    <property type="match status" value="1"/>
</dbReference>
<dbReference type="Gene3D" id="3.40.50.10320">
    <property type="entry name" value="LmbE-like"/>
    <property type="match status" value="1"/>
</dbReference>
<proteinExistence type="predicted"/>
<dbReference type="Proteomes" id="UP000425178">
    <property type="component" value="Chromosome"/>
</dbReference>
<dbReference type="InterPro" id="IPR024078">
    <property type="entry name" value="LmbE-like_dom_sf"/>
</dbReference>
<evidence type="ECO:0000313" key="3">
    <source>
        <dbReference type="Proteomes" id="UP000425178"/>
    </source>
</evidence>
<dbReference type="SUPFAM" id="SSF102588">
    <property type="entry name" value="LmbE-like"/>
    <property type="match status" value="1"/>
</dbReference>
<evidence type="ECO:0000313" key="2">
    <source>
        <dbReference type="EMBL" id="QGU04208.1"/>
    </source>
</evidence>
<dbReference type="PANTHER" id="PTHR12993:SF28">
    <property type="entry name" value="LMBE FAMILY PROTEIN"/>
    <property type="match status" value="1"/>
</dbReference>
<dbReference type="GO" id="GO:0016137">
    <property type="term" value="P:glycoside metabolic process"/>
    <property type="evidence" value="ECO:0007669"/>
    <property type="project" value="UniProtKB-ARBA"/>
</dbReference>
<sequence length="239" mass="26777">MTTSPETAVLPNYDWSRFKRVLVVAAHPDDAEYGLSCAVAMWTRAGVEVSYLLLTHGEAGIRHLDPAEVGPLRAQEQHRACEAVGVTDLTLLHHPDGQLMESMELRRDIAERIREFRPDTVITANFELEAYGTFNQADHRVAGLMTVDAVRDADNPWVHRDLDLPAHKTSRLLVVNPGEPTHRVVVDEESHQAGVRSLSCHEVYLAALPDHPKPEEFIPEMLSQPDGEHAVSFRVFEQI</sequence>
<dbReference type="InterPro" id="IPR003737">
    <property type="entry name" value="GlcNAc_PI_deacetylase-related"/>
</dbReference>
<evidence type="ECO:0000256" key="1">
    <source>
        <dbReference type="ARBA" id="ARBA00022833"/>
    </source>
</evidence>